<dbReference type="CDD" id="cd03487">
    <property type="entry name" value="RT_Bac_retron_II"/>
    <property type="match status" value="1"/>
</dbReference>
<dbReference type="PROSITE" id="PS50878">
    <property type="entry name" value="RT_POL"/>
    <property type="match status" value="1"/>
</dbReference>
<protein>
    <recommendedName>
        <fullName evidence="1">RNA-directed DNA polymerase</fullName>
        <ecNumber evidence="1">2.7.7.49</ecNumber>
    </recommendedName>
</protein>
<evidence type="ECO:0000256" key="7">
    <source>
        <dbReference type="ARBA" id="ARBA00022842"/>
    </source>
</evidence>
<dbReference type="Gene3D" id="3.10.10.10">
    <property type="entry name" value="HIV Type 1 Reverse Transcriptase, subunit A, domain 1"/>
    <property type="match status" value="1"/>
</dbReference>
<evidence type="ECO:0000259" key="12">
    <source>
        <dbReference type="PROSITE" id="PS50878"/>
    </source>
</evidence>
<dbReference type="GO" id="GO:0003964">
    <property type="term" value="F:RNA-directed DNA polymerase activity"/>
    <property type="evidence" value="ECO:0007669"/>
    <property type="project" value="UniProtKB-KW"/>
</dbReference>
<evidence type="ECO:0000256" key="11">
    <source>
        <dbReference type="ARBA" id="ARBA00048173"/>
    </source>
</evidence>
<dbReference type="PRINTS" id="PR00866">
    <property type="entry name" value="RNADNAPOLMS"/>
</dbReference>
<dbReference type="GO" id="GO:0006974">
    <property type="term" value="P:DNA damage response"/>
    <property type="evidence" value="ECO:0007669"/>
    <property type="project" value="UniProtKB-KW"/>
</dbReference>
<comment type="similarity">
    <text evidence="10">Belongs to the bacterial reverse transcriptase family.</text>
</comment>
<name>G5JYK4_9STRE</name>
<evidence type="ECO:0000313" key="14">
    <source>
        <dbReference type="Proteomes" id="UP000003573"/>
    </source>
</evidence>
<feature type="domain" description="Reverse transcriptase" evidence="12">
    <location>
        <begin position="22"/>
        <end position="290"/>
    </location>
</feature>
<dbReference type="Pfam" id="PF00078">
    <property type="entry name" value="RVT_1"/>
    <property type="match status" value="1"/>
</dbReference>
<dbReference type="Gene3D" id="3.30.70.270">
    <property type="match status" value="1"/>
</dbReference>
<dbReference type="GO" id="GO:0003723">
    <property type="term" value="F:RNA binding"/>
    <property type="evidence" value="ECO:0007669"/>
    <property type="project" value="InterPro"/>
</dbReference>
<dbReference type="Proteomes" id="UP000003573">
    <property type="component" value="Unassembled WGS sequence"/>
</dbReference>
<dbReference type="InterPro" id="IPR043502">
    <property type="entry name" value="DNA/RNA_pol_sf"/>
</dbReference>
<reference evidence="13 14" key="1">
    <citation type="journal article" date="2014" name="Int. J. Syst. Evol. Microbiol.">
        <title>Phylogenomics and the dynamic genome evolution of the genus Streptococcus.</title>
        <authorList>
            <consortium name="The Broad Institute Genome Sequencing Platform"/>
            <person name="Richards V.P."/>
            <person name="Palmer S.R."/>
            <person name="Pavinski Bitar P.D."/>
            <person name="Qin X."/>
            <person name="Weinstock G.M."/>
            <person name="Highlander S.K."/>
            <person name="Town C.D."/>
            <person name="Burne R.A."/>
            <person name="Stanhope M.J."/>
        </authorList>
    </citation>
    <scope>NUCLEOTIDE SEQUENCE [LARGE SCALE GENOMIC DNA]</scope>
    <source>
        <strain evidence="13 14">NCTC 11558</strain>
    </source>
</reference>
<dbReference type="InterPro" id="IPR000477">
    <property type="entry name" value="RT_dom"/>
</dbReference>
<sequence length="311" mass="37096">MIFKEIKDLNHLSSRLGIDRNILNNLLKQKYREKLYDVYNIPKKDGSDRQICAPKEPLKSVQKKIAELLWQEQLWINHEKEEKYIKDKKMLREENFRTQTFSEAIEDMNSGYKLTLETKKYYRFQNDIIQAFEKGKSILTNAQVHRNKKYIVSIDLKDFFDSFTFYRVKEYFEKNRDFQLSKEIAMTLANLVCYKSKLPQGAPSSPILTNMIGRILDSRILKICKKYRLKYTRYADDMTFSTNDDVIIKKLDDFLSDLNSIIDNASFKINEKKTRVSYWNSRQLVTGLVVNKRVNTPREYYKATNWTFCIH</sequence>
<keyword evidence="7" id="KW-0460">Magnesium</keyword>
<evidence type="ECO:0000313" key="13">
    <source>
        <dbReference type="EMBL" id="EHJ53319.1"/>
    </source>
</evidence>
<proteinExistence type="inferred from homology"/>
<evidence type="ECO:0000256" key="10">
    <source>
        <dbReference type="ARBA" id="ARBA00034120"/>
    </source>
</evidence>
<dbReference type="PANTHER" id="PTHR34047:SF7">
    <property type="entry name" value="RNA-DIRECTED DNA POLYMERASE"/>
    <property type="match status" value="1"/>
</dbReference>
<gene>
    <name evidence="13" type="ORF">STRMA_0266</name>
</gene>
<keyword evidence="3" id="KW-0808">Transferase</keyword>
<keyword evidence="5" id="KW-0479">Metal-binding</keyword>
<accession>G5JYK4</accession>
<dbReference type="eggNOG" id="COG3344">
    <property type="taxonomic scope" value="Bacteria"/>
</dbReference>
<evidence type="ECO:0000256" key="1">
    <source>
        <dbReference type="ARBA" id="ARBA00012493"/>
    </source>
</evidence>
<evidence type="ECO:0000256" key="3">
    <source>
        <dbReference type="ARBA" id="ARBA00022679"/>
    </source>
</evidence>
<dbReference type="OrthoDB" id="9788687at2"/>
<dbReference type="STRING" id="764298.STRMA_0266"/>
<dbReference type="SUPFAM" id="SSF56672">
    <property type="entry name" value="DNA/RNA polymerases"/>
    <property type="match status" value="1"/>
</dbReference>
<dbReference type="AlphaFoldDB" id="G5JYK4"/>
<organism evidence="13 14">
    <name type="scientific">Streptococcus macacae NCTC 11558</name>
    <dbReference type="NCBI Taxonomy" id="764298"/>
    <lineage>
        <taxon>Bacteria</taxon>
        <taxon>Bacillati</taxon>
        <taxon>Bacillota</taxon>
        <taxon>Bacilli</taxon>
        <taxon>Lactobacillales</taxon>
        <taxon>Streptococcaceae</taxon>
        <taxon>Streptococcus</taxon>
    </lineage>
</organism>
<keyword evidence="6" id="KW-0227">DNA damage</keyword>
<dbReference type="EMBL" id="AEUW02000001">
    <property type="protein sequence ID" value="EHJ53319.1"/>
    <property type="molecule type" value="Genomic_DNA"/>
</dbReference>
<dbReference type="GO" id="GO:0051607">
    <property type="term" value="P:defense response to virus"/>
    <property type="evidence" value="ECO:0007669"/>
    <property type="project" value="UniProtKB-KW"/>
</dbReference>
<evidence type="ECO:0000256" key="8">
    <source>
        <dbReference type="ARBA" id="ARBA00022918"/>
    </source>
</evidence>
<evidence type="ECO:0000256" key="5">
    <source>
        <dbReference type="ARBA" id="ARBA00022723"/>
    </source>
</evidence>
<keyword evidence="4" id="KW-0548">Nucleotidyltransferase</keyword>
<keyword evidence="14" id="KW-1185">Reference proteome</keyword>
<dbReference type="RefSeq" id="WP_003082357.1">
    <property type="nucleotide sequence ID" value="NZ_AEUW02000001.1"/>
</dbReference>
<dbReference type="PANTHER" id="PTHR34047">
    <property type="entry name" value="NUCLEAR INTRON MATURASE 1, MITOCHONDRIAL-RELATED"/>
    <property type="match status" value="1"/>
</dbReference>
<dbReference type="InterPro" id="IPR000123">
    <property type="entry name" value="Reverse_transcriptase_msDNA"/>
</dbReference>
<comment type="catalytic activity">
    <reaction evidence="11">
        <text>DNA(n) + a 2'-deoxyribonucleoside 5'-triphosphate = DNA(n+1) + diphosphate</text>
        <dbReference type="Rhea" id="RHEA:22508"/>
        <dbReference type="Rhea" id="RHEA-COMP:17339"/>
        <dbReference type="Rhea" id="RHEA-COMP:17340"/>
        <dbReference type="ChEBI" id="CHEBI:33019"/>
        <dbReference type="ChEBI" id="CHEBI:61560"/>
        <dbReference type="ChEBI" id="CHEBI:173112"/>
        <dbReference type="EC" id="2.7.7.49"/>
    </reaction>
</comment>
<keyword evidence="9" id="KW-0051">Antiviral defense</keyword>
<evidence type="ECO:0000256" key="9">
    <source>
        <dbReference type="ARBA" id="ARBA00023118"/>
    </source>
</evidence>
<evidence type="ECO:0000256" key="2">
    <source>
        <dbReference type="ARBA" id="ARBA00022457"/>
    </source>
</evidence>
<dbReference type="GO" id="GO:0046872">
    <property type="term" value="F:metal ion binding"/>
    <property type="evidence" value="ECO:0007669"/>
    <property type="project" value="UniProtKB-KW"/>
</dbReference>
<comment type="caution">
    <text evidence="13">The sequence shown here is derived from an EMBL/GenBank/DDBJ whole genome shotgun (WGS) entry which is preliminary data.</text>
</comment>
<keyword evidence="2" id="KW-0515">Mutator protein</keyword>
<evidence type="ECO:0000256" key="4">
    <source>
        <dbReference type="ARBA" id="ARBA00022695"/>
    </source>
</evidence>
<keyword evidence="8 13" id="KW-0695">RNA-directed DNA polymerase</keyword>
<dbReference type="InterPro" id="IPR051083">
    <property type="entry name" value="GrpII_Intron_Splice-Mob/Def"/>
</dbReference>
<dbReference type="InterPro" id="IPR043128">
    <property type="entry name" value="Rev_trsase/Diguanyl_cyclase"/>
</dbReference>
<evidence type="ECO:0000256" key="6">
    <source>
        <dbReference type="ARBA" id="ARBA00022763"/>
    </source>
</evidence>
<dbReference type="EC" id="2.7.7.49" evidence="1"/>